<proteinExistence type="predicted"/>
<dbReference type="RefSeq" id="WP_183412084.1">
    <property type="nucleotide sequence ID" value="NZ_JACHYB010000001.1"/>
</dbReference>
<comment type="caution">
    <text evidence="7">The sequence shown here is derived from an EMBL/GenBank/DDBJ whole genome shotgun (WGS) entry which is preliminary data.</text>
</comment>
<dbReference type="SUPFAM" id="SSF57802">
    <property type="entry name" value="Rubredoxin-like"/>
    <property type="match status" value="1"/>
</dbReference>
<evidence type="ECO:0000313" key="7">
    <source>
        <dbReference type="EMBL" id="MBB3186146.1"/>
    </source>
</evidence>
<dbReference type="PANTHER" id="PTHR30466">
    <property type="entry name" value="FLAVIN REDUCTASE"/>
    <property type="match status" value="1"/>
</dbReference>
<dbReference type="GO" id="GO:0010181">
    <property type="term" value="F:FMN binding"/>
    <property type="evidence" value="ECO:0007669"/>
    <property type="project" value="InterPro"/>
</dbReference>
<dbReference type="EMBL" id="JACHYB010000001">
    <property type="protein sequence ID" value="MBB3186146.1"/>
    <property type="molecule type" value="Genomic_DNA"/>
</dbReference>
<name>A0A7W5DNJ9_9PORP</name>
<gene>
    <name evidence="7" type="ORF">FHX64_000309</name>
</gene>
<keyword evidence="2" id="KW-0479">Metal-binding</keyword>
<evidence type="ECO:0000313" key="8">
    <source>
        <dbReference type="Proteomes" id="UP000544222"/>
    </source>
</evidence>
<dbReference type="Pfam" id="PF00301">
    <property type="entry name" value="Rubredoxin"/>
    <property type="match status" value="1"/>
</dbReference>
<dbReference type="InterPro" id="IPR024934">
    <property type="entry name" value="Rubredoxin-like_dom"/>
</dbReference>
<dbReference type="AlphaFoldDB" id="A0A7W5DNJ9"/>
<feature type="domain" description="Rubredoxin-like" evidence="6">
    <location>
        <begin position="179"/>
        <end position="222"/>
    </location>
</feature>
<evidence type="ECO:0000256" key="5">
    <source>
        <dbReference type="ARBA" id="ARBA00023004"/>
    </source>
</evidence>
<dbReference type="SUPFAM" id="SSF50475">
    <property type="entry name" value="FMN-binding split barrel"/>
    <property type="match status" value="1"/>
</dbReference>
<evidence type="ECO:0000256" key="1">
    <source>
        <dbReference type="ARBA" id="ARBA00022448"/>
    </source>
</evidence>
<organism evidence="7 8">
    <name type="scientific">Microbacter margulisiae</name>
    <dbReference type="NCBI Taxonomy" id="1350067"/>
    <lineage>
        <taxon>Bacteria</taxon>
        <taxon>Pseudomonadati</taxon>
        <taxon>Bacteroidota</taxon>
        <taxon>Bacteroidia</taxon>
        <taxon>Bacteroidales</taxon>
        <taxon>Porphyromonadaceae</taxon>
        <taxon>Microbacter</taxon>
    </lineage>
</organism>
<dbReference type="GO" id="GO:0005506">
    <property type="term" value="F:iron ion binding"/>
    <property type="evidence" value="ECO:0007669"/>
    <property type="project" value="InterPro"/>
</dbReference>
<keyword evidence="3" id="KW-0249">Electron transport</keyword>
<dbReference type="Pfam" id="PF01613">
    <property type="entry name" value="Flavin_Reduct"/>
    <property type="match status" value="1"/>
</dbReference>
<accession>A0A7W5DNJ9</accession>
<dbReference type="Gene3D" id="2.30.110.10">
    <property type="entry name" value="Electron Transport, Fmn-binding Protein, Chain A"/>
    <property type="match status" value="1"/>
</dbReference>
<dbReference type="InterPro" id="IPR024935">
    <property type="entry name" value="Rubredoxin_dom"/>
</dbReference>
<dbReference type="PANTHER" id="PTHR30466:SF1">
    <property type="entry name" value="FMN REDUCTASE (NADH) RUTF"/>
    <property type="match status" value="1"/>
</dbReference>
<evidence type="ECO:0000259" key="6">
    <source>
        <dbReference type="PROSITE" id="PS50903"/>
    </source>
</evidence>
<evidence type="ECO:0000256" key="2">
    <source>
        <dbReference type="ARBA" id="ARBA00022723"/>
    </source>
</evidence>
<dbReference type="GO" id="GO:0042602">
    <property type="term" value="F:riboflavin reductase (NADPH) activity"/>
    <property type="evidence" value="ECO:0007669"/>
    <property type="project" value="TreeGrafter"/>
</dbReference>
<dbReference type="CDD" id="cd00730">
    <property type="entry name" value="rubredoxin"/>
    <property type="match status" value="1"/>
</dbReference>
<sequence>MIDYDALLKISYGVYAVCSGNSKKGNGFISNSIMQITSDPVQVAVTCNKKNYSAEIIADSGMLAISVLPQNVSSDVISIFGYKSGREIDKLKRFNVRYGINDVPVLLSDAIATLECKVKETIDAGTHLIFLCEVLEANLLDSESDPITYDYYRKVKKGVSPANAPTYINPLKKQKTMEPTKYRCPICGYEYDDSEHDIPFEALDDDWGCPVCGATKDMFEKI</sequence>
<dbReference type="InterPro" id="IPR002563">
    <property type="entry name" value="Flavin_Rdtase-like_dom"/>
</dbReference>
<dbReference type="PROSITE" id="PS50903">
    <property type="entry name" value="RUBREDOXIN_LIKE"/>
    <property type="match status" value="1"/>
</dbReference>
<dbReference type="InterPro" id="IPR018527">
    <property type="entry name" value="Rubredoxin_Fe_BS"/>
</dbReference>
<dbReference type="SMART" id="SM00903">
    <property type="entry name" value="Flavin_Reduct"/>
    <property type="match status" value="1"/>
</dbReference>
<keyword evidence="8" id="KW-1185">Reference proteome</keyword>
<dbReference type="Gene3D" id="2.20.28.10">
    <property type="match status" value="1"/>
</dbReference>
<dbReference type="InterPro" id="IPR050268">
    <property type="entry name" value="NADH-dep_flavin_reductase"/>
</dbReference>
<dbReference type="Proteomes" id="UP000544222">
    <property type="component" value="Unassembled WGS sequence"/>
</dbReference>
<keyword evidence="5" id="KW-0408">Iron</keyword>
<keyword evidence="1" id="KW-0813">Transport</keyword>
<evidence type="ECO:0000256" key="3">
    <source>
        <dbReference type="ARBA" id="ARBA00022982"/>
    </source>
</evidence>
<dbReference type="PROSITE" id="PS00202">
    <property type="entry name" value="RUBREDOXIN"/>
    <property type="match status" value="1"/>
</dbReference>
<reference evidence="7 8" key="1">
    <citation type="submission" date="2020-08" db="EMBL/GenBank/DDBJ databases">
        <title>Genomic Encyclopedia of Type Strains, Phase IV (KMG-IV): sequencing the most valuable type-strain genomes for metagenomic binning, comparative biology and taxonomic classification.</title>
        <authorList>
            <person name="Goeker M."/>
        </authorList>
    </citation>
    <scope>NUCLEOTIDE SEQUENCE [LARGE SCALE GENOMIC DNA]</scope>
    <source>
        <strain evidence="7 8">DSM 27471</strain>
    </source>
</reference>
<protein>
    <submittedName>
        <fullName evidence="7">Flavin reductase (DIM6/NTAB) family NADH-FMN oxidoreductase RutF/rubredoxin</fullName>
    </submittedName>
</protein>
<keyword evidence="4" id="KW-0560">Oxidoreductase</keyword>
<dbReference type="InterPro" id="IPR012349">
    <property type="entry name" value="Split_barrel_FMN-bd"/>
</dbReference>
<evidence type="ECO:0000256" key="4">
    <source>
        <dbReference type="ARBA" id="ARBA00023002"/>
    </source>
</evidence>